<dbReference type="AlphaFoldDB" id="A0A7J7IPZ0"/>
<dbReference type="InterPro" id="IPR000719">
    <property type="entry name" value="Prot_kinase_dom"/>
</dbReference>
<keyword evidence="6" id="KW-1185">Reference proteome</keyword>
<evidence type="ECO:0000313" key="6">
    <source>
        <dbReference type="Proteomes" id="UP000530660"/>
    </source>
</evidence>
<dbReference type="GO" id="GO:0004674">
    <property type="term" value="F:protein serine/threonine kinase activity"/>
    <property type="evidence" value="ECO:0007669"/>
    <property type="project" value="TreeGrafter"/>
</dbReference>
<evidence type="ECO:0000256" key="2">
    <source>
        <dbReference type="PIRSR" id="PIRSR000615-3"/>
    </source>
</evidence>
<evidence type="ECO:0000256" key="3">
    <source>
        <dbReference type="SAM" id="MobiDB-lite"/>
    </source>
</evidence>
<evidence type="ECO:0000313" key="5">
    <source>
        <dbReference type="EMBL" id="KAF6004624.1"/>
    </source>
</evidence>
<feature type="active site" description="Proton acceptor" evidence="1">
    <location>
        <position position="148"/>
    </location>
</feature>
<feature type="compositionally biased region" description="Basic residues" evidence="3">
    <location>
        <begin position="316"/>
        <end position="325"/>
    </location>
</feature>
<proteinExistence type="predicted"/>
<dbReference type="SMART" id="SM00220">
    <property type="entry name" value="S_TKc"/>
    <property type="match status" value="1"/>
</dbReference>
<feature type="binding site" evidence="2">
    <location>
        <position position="153"/>
    </location>
    <ligand>
        <name>Mg(2+)</name>
        <dbReference type="ChEBI" id="CHEBI:18420"/>
    </ligand>
</feature>
<accession>A0A7J7IPZ0</accession>
<dbReference type="PROSITE" id="PS50011">
    <property type="entry name" value="PROTEIN_KINASE_DOM"/>
    <property type="match status" value="1"/>
</dbReference>
<dbReference type="InterPro" id="IPR011009">
    <property type="entry name" value="Kinase-like_dom_sf"/>
</dbReference>
<dbReference type="EMBL" id="VWRR01000003">
    <property type="protein sequence ID" value="KAF6004624.1"/>
    <property type="molecule type" value="Genomic_DNA"/>
</dbReference>
<dbReference type="InterPro" id="IPR051681">
    <property type="entry name" value="Ser/Thr_Kinases-Pseudokinases"/>
</dbReference>
<reference evidence="5 6" key="1">
    <citation type="journal article" date="2020" name="J. Phycol.">
        <title>Comparative genome analysis reveals Cyanidiococcus gen. nov., a new extremophilic red algal genus sister to Cyanidioschyzon (Cyanidioschyzonaceae, Rhodophyta).</title>
        <authorList>
            <person name="Liu S.-L."/>
            <person name="Chiang Y.-R."/>
            <person name="Yoon H.S."/>
            <person name="Fu H.-Y."/>
        </authorList>
    </citation>
    <scope>NUCLEOTIDE SEQUENCE [LARGE SCALE GENOMIC DNA]</scope>
    <source>
        <strain evidence="5 6">THAL066</strain>
    </source>
</reference>
<name>A0A7J7IPZ0_9RHOD</name>
<dbReference type="GO" id="GO:0046872">
    <property type="term" value="F:metal ion binding"/>
    <property type="evidence" value="ECO:0007669"/>
    <property type="project" value="UniProtKB-KW"/>
</dbReference>
<sequence length="325" mass="36727">MTDDIEAVQVSVKERLAQKRIPWEAVTLGKELGRGTETVVYQGNYEQRPVAVKILNADARGETRYTFRTELEIVLGKLEWHPNILNYYGWGIRPDDDSMFLVMELFEGGPISKRRKWVSRRPHLVYRIMRDVARALAYIHAHELIHRDLKSSNVLVDRSVHTAKLSDFGVSRTQGGDEAVMTALTGTYRFMAPEVIRGEHYDARADIYSYGILFNELLTGTMPYEDTYMTPVQTATAVVSKNLRPRLVKASEKVPTAVVTLIERCWALDPQQRPSADEIAAFLDDICGDVGTASPDGSLAESDSTKRSSSFERNTHSRARSCRQQ</sequence>
<organism evidence="5 6">
    <name type="scientific">Cyanidiococcus yangmingshanensis</name>
    <dbReference type="NCBI Taxonomy" id="2690220"/>
    <lineage>
        <taxon>Eukaryota</taxon>
        <taxon>Rhodophyta</taxon>
        <taxon>Bangiophyceae</taxon>
        <taxon>Cyanidiales</taxon>
        <taxon>Cyanidiaceae</taxon>
        <taxon>Cyanidiococcus</taxon>
    </lineage>
</organism>
<protein>
    <recommendedName>
        <fullName evidence="4">Protein kinase domain-containing protein</fullName>
    </recommendedName>
</protein>
<dbReference type="GO" id="GO:0005524">
    <property type="term" value="F:ATP binding"/>
    <property type="evidence" value="ECO:0007669"/>
    <property type="project" value="InterPro"/>
</dbReference>
<dbReference type="Proteomes" id="UP000530660">
    <property type="component" value="Unassembled WGS sequence"/>
</dbReference>
<dbReference type="SUPFAM" id="SSF56112">
    <property type="entry name" value="Protein kinase-like (PK-like)"/>
    <property type="match status" value="1"/>
</dbReference>
<gene>
    <name evidence="5" type="ORF">F1559_004811</name>
</gene>
<feature type="binding site" evidence="2">
    <location>
        <position position="167"/>
    </location>
    <ligand>
        <name>Mg(2+)</name>
        <dbReference type="ChEBI" id="CHEBI:18420"/>
    </ligand>
</feature>
<evidence type="ECO:0000259" key="4">
    <source>
        <dbReference type="PROSITE" id="PS50011"/>
    </source>
</evidence>
<dbReference type="CDD" id="cd13999">
    <property type="entry name" value="STKc_MAP3K-like"/>
    <property type="match status" value="1"/>
</dbReference>
<dbReference type="PROSITE" id="PS00108">
    <property type="entry name" value="PROTEIN_KINASE_ST"/>
    <property type="match status" value="1"/>
</dbReference>
<dbReference type="Gene3D" id="3.30.200.20">
    <property type="entry name" value="Phosphorylase Kinase, domain 1"/>
    <property type="match status" value="1"/>
</dbReference>
<feature type="domain" description="Protein kinase" evidence="4">
    <location>
        <begin position="26"/>
        <end position="283"/>
    </location>
</feature>
<dbReference type="InterPro" id="IPR008271">
    <property type="entry name" value="Ser/Thr_kinase_AS"/>
</dbReference>
<dbReference type="PANTHER" id="PTHR44329">
    <property type="entry name" value="SERINE/THREONINE-PROTEIN KINASE TNNI3K-RELATED"/>
    <property type="match status" value="1"/>
</dbReference>
<dbReference type="PIRSF" id="PIRSF000615">
    <property type="entry name" value="TyrPK_CSF1-R"/>
    <property type="match status" value="1"/>
</dbReference>
<feature type="region of interest" description="Disordered" evidence="3">
    <location>
        <begin position="292"/>
        <end position="325"/>
    </location>
</feature>
<feature type="compositionally biased region" description="Basic and acidic residues" evidence="3">
    <location>
        <begin position="303"/>
        <end position="315"/>
    </location>
</feature>
<comment type="caution">
    <text evidence="5">The sequence shown here is derived from an EMBL/GenBank/DDBJ whole genome shotgun (WGS) entry which is preliminary data.</text>
</comment>
<dbReference type="Gene3D" id="1.10.510.10">
    <property type="entry name" value="Transferase(Phosphotransferase) domain 1"/>
    <property type="match status" value="1"/>
</dbReference>
<evidence type="ECO:0000256" key="1">
    <source>
        <dbReference type="PIRSR" id="PIRSR000615-1"/>
    </source>
</evidence>
<keyword evidence="2" id="KW-0460">Magnesium</keyword>
<keyword evidence="2" id="KW-0479">Metal-binding</keyword>
<dbReference type="Pfam" id="PF00069">
    <property type="entry name" value="Pkinase"/>
    <property type="match status" value="1"/>
</dbReference>
<dbReference type="OrthoDB" id="933at2759"/>